<feature type="region of interest" description="Disordered" evidence="6">
    <location>
        <begin position="170"/>
        <end position="191"/>
    </location>
</feature>
<organism evidence="8 9">
    <name type="scientific">Peltaster fructicola</name>
    <dbReference type="NCBI Taxonomy" id="286661"/>
    <lineage>
        <taxon>Eukaryota</taxon>
        <taxon>Fungi</taxon>
        <taxon>Dikarya</taxon>
        <taxon>Ascomycota</taxon>
        <taxon>Pezizomycotina</taxon>
        <taxon>Dothideomycetes</taxon>
        <taxon>Dothideomycetes incertae sedis</taxon>
        <taxon>Peltaster</taxon>
    </lineage>
</organism>
<sequence>MPAPTSKRLKGVKVTRHFIIGNSAVELPHPSFPNPPEGHSKGWRVYIRPLPNGPDITTWLKKVQFKLHFTYNDASRMIEAPGPFEVTETGYGEFGVEIRLYFPSESEQQDRQKRENLVVAERIESIEFNEPTQEMYRSLTSDDQFQWLMTKKGRGKGKKPEYVFEGDIEPSAQLPEKTGREGASGAGAGGTWSKQYERQILAQLGESAKMLDGMIADEKEQLEKRRLRMEELGKRVDAKVA</sequence>
<keyword evidence="9" id="KW-1185">Reference proteome</keyword>
<name>A0A6H0XMU7_9PEZI</name>
<dbReference type="OrthoDB" id="16041at2759"/>
<dbReference type="Pfam" id="PF03366">
    <property type="entry name" value="YEATS"/>
    <property type="match status" value="1"/>
</dbReference>
<dbReference type="InterPro" id="IPR038704">
    <property type="entry name" value="YEAST_sf"/>
</dbReference>
<evidence type="ECO:0000256" key="4">
    <source>
        <dbReference type="ARBA" id="ARBA00023242"/>
    </source>
</evidence>
<dbReference type="Gene3D" id="2.60.40.1970">
    <property type="entry name" value="YEATS domain"/>
    <property type="match status" value="1"/>
</dbReference>
<dbReference type="Proteomes" id="UP000503462">
    <property type="component" value="Chromosome 1"/>
</dbReference>
<gene>
    <name evidence="8" type="ORF">AMS68_001599</name>
</gene>
<dbReference type="GO" id="GO:0005634">
    <property type="term" value="C:nucleus"/>
    <property type="evidence" value="ECO:0007669"/>
    <property type="project" value="UniProtKB-SubCell"/>
</dbReference>
<dbReference type="PROSITE" id="PS51037">
    <property type="entry name" value="YEATS"/>
    <property type="match status" value="1"/>
</dbReference>
<keyword evidence="4 5" id="KW-0539">Nucleus</keyword>
<dbReference type="GO" id="GO:0000785">
    <property type="term" value="C:chromatin"/>
    <property type="evidence" value="ECO:0007669"/>
    <property type="project" value="UniProtKB-ARBA"/>
</dbReference>
<feature type="domain" description="YEATS" evidence="7">
    <location>
        <begin position="8"/>
        <end position="142"/>
    </location>
</feature>
<evidence type="ECO:0000259" key="7">
    <source>
        <dbReference type="PROSITE" id="PS51037"/>
    </source>
</evidence>
<accession>A0A6H0XMU7</accession>
<dbReference type="EMBL" id="CP051139">
    <property type="protein sequence ID" value="QIW96081.1"/>
    <property type="molecule type" value="Genomic_DNA"/>
</dbReference>
<dbReference type="PANTHER" id="PTHR47573:SF1">
    <property type="entry name" value="PROTEIN AF-9 HOMOLOG"/>
    <property type="match status" value="1"/>
</dbReference>
<reference evidence="8 9" key="1">
    <citation type="journal article" date="2016" name="Sci. Rep.">
        <title>Peltaster fructicola genome reveals evolution from an invasive phytopathogen to an ectophytic parasite.</title>
        <authorList>
            <person name="Xu C."/>
            <person name="Chen H."/>
            <person name="Gleason M.L."/>
            <person name="Xu J.R."/>
            <person name="Liu H."/>
            <person name="Zhang R."/>
            <person name="Sun G."/>
        </authorList>
    </citation>
    <scope>NUCLEOTIDE SEQUENCE [LARGE SCALE GENOMIC DNA]</scope>
    <source>
        <strain evidence="8 9">LNHT1506</strain>
    </source>
</reference>
<evidence type="ECO:0000256" key="2">
    <source>
        <dbReference type="ARBA" id="ARBA00023015"/>
    </source>
</evidence>
<evidence type="ECO:0000256" key="6">
    <source>
        <dbReference type="SAM" id="MobiDB-lite"/>
    </source>
</evidence>
<keyword evidence="2" id="KW-0805">Transcription regulation</keyword>
<evidence type="ECO:0000256" key="5">
    <source>
        <dbReference type="PROSITE-ProRule" id="PRU00376"/>
    </source>
</evidence>
<proteinExistence type="predicted"/>
<dbReference type="AlphaFoldDB" id="A0A6H0XMU7"/>
<evidence type="ECO:0000256" key="3">
    <source>
        <dbReference type="ARBA" id="ARBA00023163"/>
    </source>
</evidence>
<evidence type="ECO:0000256" key="1">
    <source>
        <dbReference type="ARBA" id="ARBA00022408"/>
    </source>
</evidence>
<evidence type="ECO:0000313" key="8">
    <source>
        <dbReference type="EMBL" id="QIW96081.1"/>
    </source>
</evidence>
<dbReference type="PANTHER" id="PTHR47573">
    <property type="entry name" value="PROTEIN AF-9 HOMOLOG"/>
    <property type="match status" value="1"/>
</dbReference>
<protein>
    <recommendedName>
        <fullName evidence="1">Protein AF-9 homolog</fullName>
    </recommendedName>
</protein>
<evidence type="ECO:0000313" key="9">
    <source>
        <dbReference type="Proteomes" id="UP000503462"/>
    </source>
</evidence>
<dbReference type="InterPro" id="IPR005033">
    <property type="entry name" value="YEATS"/>
</dbReference>
<keyword evidence="3" id="KW-0804">Transcription</keyword>
<comment type="subcellular location">
    <subcellularLocation>
        <location evidence="5">Nucleus</location>
    </subcellularLocation>
</comment>
<dbReference type="GO" id="GO:0006355">
    <property type="term" value="P:regulation of DNA-templated transcription"/>
    <property type="evidence" value="ECO:0007669"/>
    <property type="project" value="InterPro"/>
</dbReference>
<dbReference type="InterPro" id="IPR055129">
    <property type="entry name" value="YEATS_dom"/>
</dbReference>